<reference evidence="2" key="1">
    <citation type="submission" date="2019-12" db="EMBL/GenBank/DDBJ databases">
        <title>Genome sequencing and annotation of Brassica cretica.</title>
        <authorList>
            <person name="Studholme D.J."/>
            <person name="Sarris P.F."/>
        </authorList>
    </citation>
    <scope>NUCLEOTIDE SEQUENCE</scope>
    <source>
        <strain evidence="2">PFS-001/15</strain>
        <tissue evidence="2">Leaf</tissue>
    </source>
</reference>
<proteinExistence type="predicted"/>
<protein>
    <recommendedName>
        <fullName evidence="4">Plant thionin family protein</fullName>
    </recommendedName>
</protein>
<organism evidence="2 3">
    <name type="scientific">Brassica cretica</name>
    <name type="common">Mustard</name>
    <dbReference type="NCBI Taxonomy" id="69181"/>
    <lineage>
        <taxon>Eukaryota</taxon>
        <taxon>Viridiplantae</taxon>
        <taxon>Streptophyta</taxon>
        <taxon>Embryophyta</taxon>
        <taxon>Tracheophyta</taxon>
        <taxon>Spermatophyta</taxon>
        <taxon>Magnoliopsida</taxon>
        <taxon>eudicotyledons</taxon>
        <taxon>Gunneridae</taxon>
        <taxon>Pentapetalae</taxon>
        <taxon>rosids</taxon>
        <taxon>malvids</taxon>
        <taxon>Brassicales</taxon>
        <taxon>Brassicaceae</taxon>
        <taxon>Brassiceae</taxon>
        <taxon>Brassica</taxon>
    </lineage>
</organism>
<feature type="chain" id="PRO_5035854388" description="Plant thionin family protein" evidence="1">
    <location>
        <begin position="26"/>
        <end position="99"/>
    </location>
</feature>
<dbReference type="AlphaFoldDB" id="A0A8S9HDV1"/>
<evidence type="ECO:0000313" key="2">
    <source>
        <dbReference type="EMBL" id="KAF2556109.1"/>
    </source>
</evidence>
<dbReference type="Proteomes" id="UP000712281">
    <property type="component" value="Unassembled WGS sequence"/>
</dbReference>
<sequence length="99" mass="11166">MKTQILKKACTIFMIVAICIMMLSAQISLSANVEKCVKHCILNQCMKVSGKQDPTTCEVDCKTFCNKQLTNHEEYIFGRPNGPLVKIKDYICEKLNTCS</sequence>
<comment type="caution">
    <text evidence="2">The sequence shown here is derived from an EMBL/GenBank/DDBJ whole genome shotgun (WGS) entry which is preliminary data.</text>
</comment>
<name>A0A8S9HDV1_BRACR</name>
<dbReference type="EMBL" id="QGKW02001940">
    <property type="protein sequence ID" value="KAF2556109.1"/>
    <property type="molecule type" value="Genomic_DNA"/>
</dbReference>
<keyword evidence="1" id="KW-0732">Signal</keyword>
<dbReference type="PANTHER" id="PTHR31710">
    <property type="entry name" value="GB|AAF16529.1-RELATED"/>
    <property type="match status" value="1"/>
</dbReference>
<evidence type="ECO:0000313" key="3">
    <source>
        <dbReference type="Proteomes" id="UP000712281"/>
    </source>
</evidence>
<accession>A0A8S9HDV1</accession>
<evidence type="ECO:0008006" key="4">
    <source>
        <dbReference type="Google" id="ProtNLM"/>
    </source>
</evidence>
<evidence type="ECO:0000256" key="1">
    <source>
        <dbReference type="SAM" id="SignalP"/>
    </source>
</evidence>
<dbReference type="PANTHER" id="PTHR31710:SF38">
    <property type="entry name" value="GB|AAF16529.1-RELATED"/>
    <property type="match status" value="1"/>
</dbReference>
<gene>
    <name evidence="2" type="ORF">F2Q68_00017885</name>
</gene>
<feature type="signal peptide" evidence="1">
    <location>
        <begin position="1"/>
        <end position="25"/>
    </location>
</feature>